<dbReference type="EMBL" id="UOEW01000249">
    <property type="protein sequence ID" value="VAW39899.1"/>
    <property type="molecule type" value="Genomic_DNA"/>
</dbReference>
<protein>
    <recommendedName>
        <fullName evidence="3">Nitrogen fixation protein FixH</fullName>
    </recommendedName>
</protein>
<proteinExistence type="predicted"/>
<dbReference type="AlphaFoldDB" id="A0A3B0VSP9"/>
<keyword evidence="1" id="KW-1133">Transmembrane helix</keyword>
<reference evidence="2" key="1">
    <citation type="submission" date="2018-06" db="EMBL/GenBank/DDBJ databases">
        <authorList>
            <person name="Zhirakovskaya E."/>
        </authorList>
    </citation>
    <scope>NUCLEOTIDE SEQUENCE</scope>
</reference>
<accession>A0A3B0VSP9</accession>
<evidence type="ECO:0000256" key="1">
    <source>
        <dbReference type="SAM" id="Phobius"/>
    </source>
</evidence>
<gene>
    <name evidence="2" type="ORF">MNBD_GAMMA01-549</name>
</gene>
<sequence>MDQKNKPVDSLTPKPWYKYRMTWLAFGLPATAVIASIITLVIAVNNAPIVIKQSESFKQKLVAKTKDN</sequence>
<keyword evidence="1" id="KW-0472">Membrane</keyword>
<feature type="transmembrane region" description="Helical" evidence="1">
    <location>
        <begin position="21"/>
        <end position="44"/>
    </location>
</feature>
<organism evidence="2">
    <name type="scientific">hydrothermal vent metagenome</name>
    <dbReference type="NCBI Taxonomy" id="652676"/>
    <lineage>
        <taxon>unclassified sequences</taxon>
        <taxon>metagenomes</taxon>
        <taxon>ecological metagenomes</taxon>
    </lineage>
</organism>
<evidence type="ECO:0008006" key="3">
    <source>
        <dbReference type="Google" id="ProtNLM"/>
    </source>
</evidence>
<name>A0A3B0VSP9_9ZZZZ</name>
<keyword evidence="1" id="KW-0812">Transmembrane</keyword>
<evidence type="ECO:0000313" key="2">
    <source>
        <dbReference type="EMBL" id="VAW39899.1"/>
    </source>
</evidence>